<comment type="caution">
    <text evidence="1">The sequence shown here is derived from an EMBL/GenBank/DDBJ whole genome shotgun (WGS) entry which is preliminary data.</text>
</comment>
<reference evidence="1 2" key="1">
    <citation type="journal article" date="2021" name="BMC Genomics">
        <title>Datura genome reveals duplications of psychoactive alkaloid biosynthetic genes and high mutation rate following tissue culture.</title>
        <authorList>
            <person name="Rajewski A."/>
            <person name="Carter-House D."/>
            <person name="Stajich J."/>
            <person name="Litt A."/>
        </authorList>
    </citation>
    <scope>NUCLEOTIDE SEQUENCE [LARGE SCALE GENOMIC DNA]</scope>
    <source>
        <strain evidence="1">AR-01</strain>
    </source>
</reference>
<dbReference type="Proteomes" id="UP000823775">
    <property type="component" value="Unassembled WGS sequence"/>
</dbReference>
<gene>
    <name evidence="1" type="ORF">HAX54_051856</name>
</gene>
<name>A0ABS8WMY3_DATST</name>
<evidence type="ECO:0000313" key="2">
    <source>
        <dbReference type="Proteomes" id="UP000823775"/>
    </source>
</evidence>
<sequence>MISCTMASQTDKGKEVAIANKGFKRLGKGVASSSSVQKAPLSRKFGAKDMQKHGLKWFNAQKEEQYAP</sequence>
<dbReference type="EMBL" id="JACEIK010009307">
    <property type="protein sequence ID" value="MCE3052206.1"/>
    <property type="molecule type" value="Genomic_DNA"/>
</dbReference>
<proteinExistence type="predicted"/>
<organism evidence="1 2">
    <name type="scientific">Datura stramonium</name>
    <name type="common">Jimsonweed</name>
    <name type="synonym">Common thornapple</name>
    <dbReference type="NCBI Taxonomy" id="4076"/>
    <lineage>
        <taxon>Eukaryota</taxon>
        <taxon>Viridiplantae</taxon>
        <taxon>Streptophyta</taxon>
        <taxon>Embryophyta</taxon>
        <taxon>Tracheophyta</taxon>
        <taxon>Spermatophyta</taxon>
        <taxon>Magnoliopsida</taxon>
        <taxon>eudicotyledons</taxon>
        <taxon>Gunneridae</taxon>
        <taxon>Pentapetalae</taxon>
        <taxon>asterids</taxon>
        <taxon>lamiids</taxon>
        <taxon>Solanales</taxon>
        <taxon>Solanaceae</taxon>
        <taxon>Solanoideae</taxon>
        <taxon>Datureae</taxon>
        <taxon>Datura</taxon>
    </lineage>
</organism>
<protein>
    <submittedName>
        <fullName evidence="1">Uncharacterized protein</fullName>
    </submittedName>
</protein>
<keyword evidence="2" id="KW-1185">Reference proteome</keyword>
<evidence type="ECO:0000313" key="1">
    <source>
        <dbReference type="EMBL" id="MCE3052206.1"/>
    </source>
</evidence>
<accession>A0ABS8WMY3</accession>